<sequence length="349" mass="38454">MALKWVKDNALNLGGSPDHITIFGEGAGAASVGFHMLSPMSRDLFTNAIMQSSSPTSYWAVKGTQETSARVATLAASVSCPVSLGDALLPCLRAVDAKLLTDQQWTLVNRWFDVPIGPIVDGAFLPSHPEDMLKAGDIKKTNVLMGVNLNEGIFWIYSFAANMPLDKEGATDKEQFRNIVLAIADNNATLQTELLKVYSKEFADAQKRRIRILDAASGDSLFKCSVVDFARQYTELGGRVHLYSFEEKLTSNPWPGWMGVLQGYEIEVVFGLPLNNGSTNTQAEKDLTKEVMGLWTSFAKTGTPEFGEVEWPMYSTETEDYVKIRTKGTTVARRLRSHACAVWAGHQFP</sequence>
<dbReference type="AlphaFoldDB" id="A0A433SMV7"/>
<dbReference type="GO" id="GO:0005615">
    <property type="term" value="C:extracellular space"/>
    <property type="evidence" value="ECO:0007669"/>
    <property type="project" value="TreeGrafter"/>
</dbReference>
<proteinExistence type="inferred from homology"/>
<dbReference type="SUPFAM" id="SSF53474">
    <property type="entry name" value="alpha/beta-Hydrolases"/>
    <property type="match status" value="1"/>
</dbReference>
<dbReference type="InterPro" id="IPR029058">
    <property type="entry name" value="AB_hydrolase_fold"/>
</dbReference>
<evidence type="ECO:0000256" key="3">
    <source>
        <dbReference type="ARBA" id="ARBA00022801"/>
    </source>
</evidence>
<keyword evidence="2" id="KW-0719">Serine esterase</keyword>
<comment type="similarity">
    <text evidence="1">Belongs to the type-B carboxylesterase/lipase family.</text>
</comment>
<dbReference type="GO" id="GO:0006581">
    <property type="term" value="P:acetylcholine catabolic process"/>
    <property type="evidence" value="ECO:0007669"/>
    <property type="project" value="TreeGrafter"/>
</dbReference>
<organism evidence="5 6">
    <name type="scientific">Elysia chlorotica</name>
    <name type="common">Eastern emerald elysia</name>
    <name type="synonym">Sea slug</name>
    <dbReference type="NCBI Taxonomy" id="188477"/>
    <lineage>
        <taxon>Eukaryota</taxon>
        <taxon>Metazoa</taxon>
        <taxon>Spiralia</taxon>
        <taxon>Lophotrochozoa</taxon>
        <taxon>Mollusca</taxon>
        <taxon>Gastropoda</taxon>
        <taxon>Heterobranchia</taxon>
        <taxon>Euthyneura</taxon>
        <taxon>Panpulmonata</taxon>
        <taxon>Sacoglossa</taxon>
        <taxon>Placobranchoidea</taxon>
        <taxon>Plakobranchidae</taxon>
        <taxon>Elysia</taxon>
    </lineage>
</organism>
<name>A0A433SMV7_ELYCH</name>
<accession>A0A433SMV7</accession>
<gene>
    <name evidence="5" type="ORF">EGW08_021692</name>
</gene>
<evidence type="ECO:0000313" key="5">
    <source>
        <dbReference type="EMBL" id="RUS70549.1"/>
    </source>
</evidence>
<dbReference type="InterPro" id="IPR002018">
    <property type="entry name" value="CarbesteraseB"/>
</dbReference>
<evidence type="ECO:0000256" key="2">
    <source>
        <dbReference type="ARBA" id="ARBA00022487"/>
    </source>
</evidence>
<dbReference type="PANTHER" id="PTHR43918:SF4">
    <property type="entry name" value="CARBOXYLIC ESTER HYDROLASE"/>
    <property type="match status" value="1"/>
</dbReference>
<dbReference type="Gene3D" id="3.40.50.1820">
    <property type="entry name" value="alpha/beta hydrolase"/>
    <property type="match status" value="1"/>
</dbReference>
<dbReference type="Proteomes" id="UP000271974">
    <property type="component" value="Unassembled WGS sequence"/>
</dbReference>
<keyword evidence="3" id="KW-0378">Hydrolase</keyword>
<dbReference type="PANTHER" id="PTHR43918">
    <property type="entry name" value="ACETYLCHOLINESTERASE"/>
    <property type="match status" value="1"/>
</dbReference>
<evidence type="ECO:0000256" key="1">
    <source>
        <dbReference type="ARBA" id="ARBA00005964"/>
    </source>
</evidence>
<dbReference type="EMBL" id="RQTK01001383">
    <property type="protein sequence ID" value="RUS70549.1"/>
    <property type="molecule type" value="Genomic_DNA"/>
</dbReference>
<keyword evidence="6" id="KW-1185">Reference proteome</keyword>
<dbReference type="STRING" id="188477.A0A433SMV7"/>
<comment type="caution">
    <text evidence="5">The sequence shown here is derived from an EMBL/GenBank/DDBJ whole genome shotgun (WGS) entry which is preliminary data.</text>
</comment>
<dbReference type="GO" id="GO:0003990">
    <property type="term" value="F:acetylcholinesterase activity"/>
    <property type="evidence" value="ECO:0007669"/>
    <property type="project" value="TreeGrafter"/>
</dbReference>
<feature type="domain" description="Carboxylesterase type B" evidence="4">
    <location>
        <begin position="1"/>
        <end position="343"/>
    </location>
</feature>
<dbReference type="Pfam" id="PF00135">
    <property type="entry name" value="COesterase"/>
    <property type="match status" value="1"/>
</dbReference>
<dbReference type="OrthoDB" id="9000293at2759"/>
<evidence type="ECO:0000313" key="6">
    <source>
        <dbReference type="Proteomes" id="UP000271974"/>
    </source>
</evidence>
<dbReference type="GO" id="GO:0005886">
    <property type="term" value="C:plasma membrane"/>
    <property type="evidence" value="ECO:0007669"/>
    <property type="project" value="TreeGrafter"/>
</dbReference>
<reference evidence="5 6" key="1">
    <citation type="submission" date="2019-01" db="EMBL/GenBank/DDBJ databases">
        <title>A draft genome assembly of the solar-powered sea slug Elysia chlorotica.</title>
        <authorList>
            <person name="Cai H."/>
            <person name="Li Q."/>
            <person name="Fang X."/>
            <person name="Li J."/>
            <person name="Curtis N.E."/>
            <person name="Altenburger A."/>
            <person name="Shibata T."/>
            <person name="Feng M."/>
            <person name="Maeda T."/>
            <person name="Schwartz J.A."/>
            <person name="Shigenobu S."/>
            <person name="Lundholm N."/>
            <person name="Nishiyama T."/>
            <person name="Yang H."/>
            <person name="Hasebe M."/>
            <person name="Li S."/>
            <person name="Pierce S.K."/>
            <person name="Wang J."/>
        </authorList>
    </citation>
    <scope>NUCLEOTIDE SEQUENCE [LARGE SCALE GENOMIC DNA]</scope>
    <source>
        <strain evidence="5">EC2010</strain>
        <tissue evidence="5">Whole organism of an adult</tissue>
    </source>
</reference>
<dbReference type="GO" id="GO:0019695">
    <property type="term" value="P:choline metabolic process"/>
    <property type="evidence" value="ECO:0007669"/>
    <property type="project" value="TreeGrafter"/>
</dbReference>
<evidence type="ECO:0000259" key="4">
    <source>
        <dbReference type="Pfam" id="PF00135"/>
    </source>
</evidence>
<dbReference type="InterPro" id="IPR050654">
    <property type="entry name" value="AChE-related_enzymes"/>
</dbReference>
<protein>
    <recommendedName>
        <fullName evidence="4">Carboxylesterase type B domain-containing protein</fullName>
    </recommendedName>
</protein>